<keyword evidence="2" id="KW-1185">Reference proteome</keyword>
<evidence type="ECO:0000313" key="1">
    <source>
        <dbReference type="EMBL" id="CAH2397514.1"/>
    </source>
</evidence>
<name>A0ABM9DLL2_9HYPH</name>
<reference evidence="1" key="1">
    <citation type="submission" date="2022-03" db="EMBL/GenBank/DDBJ databases">
        <authorList>
            <person name="Brunel B."/>
        </authorList>
    </citation>
    <scope>NUCLEOTIDE SEQUENCE</scope>
    <source>
        <strain evidence="1">STM4922sample</strain>
    </source>
</reference>
<protein>
    <submittedName>
        <fullName evidence="1">Uncharacterized protein</fullName>
    </submittedName>
</protein>
<dbReference type="RefSeq" id="WP_254024233.1">
    <property type="nucleotide sequence ID" value="NZ_CAKXZS010000011.1"/>
</dbReference>
<organism evidence="1 2">
    <name type="scientific">Mesorhizobium ventifaucium</name>
    <dbReference type="NCBI Taxonomy" id="666020"/>
    <lineage>
        <taxon>Bacteria</taxon>
        <taxon>Pseudomonadati</taxon>
        <taxon>Pseudomonadota</taxon>
        <taxon>Alphaproteobacteria</taxon>
        <taxon>Hyphomicrobiales</taxon>
        <taxon>Phyllobacteriaceae</taxon>
        <taxon>Mesorhizobium</taxon>
    </lineage>
</organism>
<gene>
    <name evidence="1" type="ORF">MES4922_190249</name>
</gene>
<accession>A0ABM9DLL2</accession>
<sequence length="193" mass="21424">MSAAVKTKALAAFVQQCLDPLPDAVLIDTHHNQLMRQARRLPWRKADAATSLTTAEMDYWHAKSIHAMYVLEDEDRSSAYSDKRMLSVDRNRQAVADQIRVPAPDLMAVQWKREAAKDRYLPIGEGEVAKLIAGDEAFLAAHPITKQPRKKTWAERPALNPGNNCLSPLPHGGGLFAGADSPARLRFSAIFQN</sequence>
<comment type="caution">
    <text evidence="1">The sequence shown here is derived from an EMBL/GenBank/DDBJ whole genome shotgun (WGS) entry which is preliminary data.</text>
</comment>
<dbReference type="EMBL" id="CAKXZS010000011">
    <property type="protein sequence ID" value="CAH2397514.1"/>
    <property type="molecule type" value="Genomic_DNA"/>
</dbReference>
<evidence type="ECO:0000313" key="2">
    <source>
        <dbReference type="Proteomes" id="UP001152604"/>
    </source>
</evidence>
<dbReference type="Proteomes" id="UP001152604">
    <property type="component" value="Unassembled WGS sequence"/>
</dbReference>
<proteinExistence type="predicted"/>